<evidence type="ECO:0000256" key="1">
    <source>
        <dbReference type="ARBA" id="ARBA00004141"/>
    </source>
</evidence>
<dbReference type="EMBL" id="RBIQ01000007">
    <property type="protein sequence ID" value="RKR15101.1"/>
    <property type="molecule type" value="Genomic_DNA"/>
</dbReference>
<dbReference type="InterPro" id="IPR006603">
    <property type="entry name" value="PQ-loop_rpt"/>
</dbReference>
<feature type="transmembrane region" description="Helical" evidence="5">
    <location>
        <begin position="62"/>
        <end position="81"/>
    </location>
</feature>
<evidence type="ECO:0000256" key="5">
    <source>
        <dbReference type="SAM" id="Phobius"/>
    </source>
</evidence>
<feature type="transmembrane region" description="Helical" evidence="5">
    <location>
        <begin position="6"/>
        <end position="24"/>
    </location>
</feature>
<evidence type="ECO:0000256" key="2">
    <source>
        <dbReference type="ARBA" id="ARBA00022692"/>
    </source>
</evidence>
<dbReference type="GO" id="GO:0051119">
    <property type="term" value="F:sugar transmembrane transporter activity"/>
    <property type="evidence" value="ECO:0007669"/>
    <property type="project" value="InterPro"/>
</dbReference>
<dbReference type="RefSeq" id="WP_121064881.1">
    <property type="nucleotide sequence ID" value="NZ_RBIQ01000007.1"/>
</dbReference>
<dbReference type="AlphaFoldDB" id="A0A495EEM4"/>
<evidence type="ECO:0000313" key="7">
    <source>
        <dbReference type="Proteomes" id="UP000269412"/>
    </source>
</evidence>
<dbReference type="GO" id="GO:0016020">
    <property type="term" value="C:membrane"/>
    <property type="evidence" value="ECO:0007669"/>
    <property type="project" value="UniProtKB-SubCell"/>
</dbReference>
<keyword evidence="2 5" id="KW-0812">Transmembrane</keyword>
<evidence type="ECO:0000313" key="6">
    <source>
        <dbReference type="EMBL" id="RKR15101.1"/>
    </source>
</evidence>
<name>A0A495EEM4_9FLAO</name>
<comment type="caution">
    <text evidence="6">The sequence shown here is derived from an EMBL/GenBank/DDBJ whole genome shotgun (WGS) entry which is preliminary data.</text>
</comment>
<keyword evidence="3 5" id="KW-1133">Transmembrane helix</keyword>
<evidence type="ECO:0000256" key="4">
    <source>
        <dbReference type="ARBA" id="ARBA00023136"/>
    </source>
</evidence>
<evidence type="ECO:0000256" key="3">
    <source>
        <dbReference type="ARBA" id="ARBA00022989"/>
    </source>
</evidence>
<dbReference type="NCBIfam" id="NF037968">
    <property type="entry name" value="SemiSWEET_2"/>
    <property type="match status" value="1"/>
</dbReference>
<proteinExistence type="predicted"/>
<reference evidence="6 7" key="1">
    <citation type="submission" date="2018-10" db="EMBL/GenBank/DDBJ databases">
        <title>Genomic Encyclopedia of Archaeal and Bacterial Type Strains, Phase II (KMG-II): from individual species to whole genera.</title>
        <authorList>
            <person name="Goeker M."/>
        </authorList>
    </citation>
    <scope>NUCLEOTIDE SEQUENCE [LARGE SCALE GENOMIC DNA]</scope>
    <source>
        <strain evidence="6 7">DSM 25230</strain>
    </source>
</reference>
<dbReference type="Gene3D" id="1.20.1280.290">
    <property type="match status" value="1"/>
</dbReference>
<dbReference type="InterPro" id="IPR047662">
    <property type="entry name" value="SemiSWEET"/>
</dbReference>
<comment type="subcellular location">
    <subcellularLocation>
        <location evidence="1">Membrane</location>
        <topology evidence="1">Multi-pass membrane protein</topology>
    </subcellularLocation>
</comment>
<protein>
    <submittedName>
        <fullName evidence="6">MtN3 and saliva related transmembrane protein</fullName>
    </submittedName>
</protein>
<organism evidence="6 7">
    <name type="scientific">Maribacter vaceletii</name>
    <dbReference type="NCBI Taxonomy" id="1206816"/>
    <lineage>
        <taxon>Bacteria</taxon>
        <taxon>Pseudomonadati</taxon>
        <taxon>Bacteroidota</taxon>
        <taxon>Flavobacteriia</taxon>
        <taxon>Flavobacteriales</taxon>
        <taxon>Flavobacteriaceae</taxon>
        <taxon>Maribacter</taxon>
    </lineage>
</organism>
<dbReference type="Pfam" id="PF04193">
    <property type="entry name" value="PQ-loop"/>
    <property type="match status" value="1"/>
</dbReference>
<dbReference type="OrthoDB" id="122062at2"/>
<keyword evidence="4 5" id="KW-0472">Membrane</keyword>
<accession>A0A495EEM4</accession>
<sequence length="84" mass="9645">MEKIEILGLIAAVFTTSSFFPQVYKAWKEKSTKDISLTMYIAFLIGIILWLIYGYYINSISMVIANTVTLVLVLIVIVLKFKYK</sequence>
<dbReference type="Proteomes" id="UP000269412">
    <property type="component" value="Unassembled WGS sequence"/>
</dbReference>
<gene>
    <name evidence="6" type="ORF">CLV91_1183</name>
</gene>
<keyword evidence="7" id="KW-1185">Reference proteome</keyword>
<feature type="transmembrane region" description="Helical" evidence="5">
    <location>
        <begin position="36"/>
        <end position="56"/>
    </location>
</feature>